<sequence length="176" mass="19826">GFVVEPASRYRPGEVFKILWCEPLAGGGARAPDNWSTLAIHAPQTTTPEPAFYQGVRRFIVVANDEGHCTCVPILTYERLACNKRGVKPLKHGIVYQTGKKPRLLGGEPKLGFSPVRVDLYERSEQLVKASRVNYSKLVTVQHNFRVFFIGRVVEEDFQSIVIPAVDQCWEKKKRG</sequence>
<dbReference type="Proteomes" id="UP001303115">
    <property type="component" value="Unassembled WGS sequence"/>
</dbReference>
<comment type="caution">
    <text evidence="2">The sequence shown here is derived from an EMBL/GenBank/DDBJ whole genome shotgun (WGS) entry which is preliminary data.</text>
</comment>
<reference evidence="3" key="1">
    <citation type="journal article" date="2023" name="Mol. Phylogenet. Evol.">
        <title>Genome-scale phylogeny and comparative genomics of the fungal order Sordariales.</title>
        <authorList>
            <person name="Hensen N."/>
            <person name="Bonometti L."/>
            <person name="Westerberg I."/>
            <person name="Brannstrom I.O."/>
            <person name="Guillou S."/>
            <person name="Cros-Aarteil S."/>
            <person name="Calhoun S."/>
            <person name="Haridas S."/>
            <person name="Kuo A."/>
            <person name="Mondo S."/>
            <person name="Pangilinan J."/>
            <person name="Riley R."/>
            <person name="LaButti K."/>
            <person name="Andreopoulos B."/>
            <person name="Lipzen A."/>
            <person name="Chen C."/>
            <person name="Yan M."/>
            <person name="Daum C."/>
            <person name="Ng V."/>
            <person name="Clum A."/>
            <person name="Steindorff A."/>
            <person name="Ohm R.A."/>
            <person name="Martin F."/>
            <person name="Silar P."/>
            <person name="Natvig D.O."/>
            <person name="Lalanne C."/>
            <person name="Gautier V."/>
            <person name="Ament-Velasquez S.L."/>
            <person name="Kruys A."/>
            <person name="Hutchinson M.I."/>
            <person name="Powell A.J."/>
            <person name="Barry K."/>
            <person name="Miller A.N."/>
            <person name="Grigoriev I.V."/>
            <person name="Debuchy R."/>
            <person name="Gladieux P."/>
            <person name="Hiltunen Thoren M."/>
            <person name="Johannesson H."/>
        </authorList>
    </citation>
    <scope>NUCLEOTIDE SEQUENCE [LARGE SCALE GENOMIC DNA]</scope>
    <source>
        <strain evidence="3">CBS 284.82</strain>
    </source>
</reference>
<feature type="non-terminal residue" evidence="2">
    <location>
        <position position="1"/>
    </location>
</feature>
<dbReference type="InterPro" id="IPR046497">
    <property type="entry name" value="DUF6590"/>
</dbReference>
<feature type="domain" description="DUF6590" evidence="1">
    <location>
        <begin position="8"/>
        <end position="160"/>
    </location>
</feature>
<evidence type="ECO:0000313" key="2">
    <source>
        <dbReference type="EMBL" id="KAK4034627.1"/>
    </source>
</evidence>
<dbReference type="Pfam" id="PF20233">
    <property type="entry name" value="DUF6590"/>
    <property type="match status" value="1"/>
</dbReference>
<gene>
    <name evidence="2" type="ORF">C8A01DRAFT_18579</name>
</gene>
<name>A0AAN6PC31_9PEZI</name>
<dbReference type="PANTHER" id="PTHR35391:SF5">
    <property type="entry name" value="DUF6590 DOMAIN-CONTAINING PROTEIN"/>
    <property type="match status" value="1"/>
</dbReference>
<organism evidence="2 3">
    <name type="scientific">Parachaetomium inaequale</name>
    <dbReference type="NCBI Taxonomy" id="2588326"/>
    <lineage>
        <taxon>Eukaryota</taxon>
        <taxon>Fungi</taxon>
        <taxon>Dikarya</taxon>
        <taxon>Ascomycota</taxon>
        <taxon>Pezizomycotina</taxon>
        <taxon>Sordariomycetes</taxon>
        <taxon>Sordariomycetidae</taxon>
        <taxon>Sordariales</taxon>
        <taxon>Chaetomiaceae</taxon>
        <taxon>Parachaetomium</taxon>
    </lineage>
</organism>
<proteinExistence type="predicted"/>
<dbReference type="EMBL" id="MU854471">
    <property type="protein sequence ID" value="KAK4034627.1"/>
    <property type="molecule type" value="Genomic_DNA"/>
</dbReference>
<dbReference type="PANTHER" id="PTHR35391">
    <property type="entry name" value="C2H2-TYPE DOMAIN-CONTAINING PROTEIN-RELATED"/>
    <property type="match status" value="1"/>
</dbReference>
<protein>
    <recommendedName>
        <fullName evidence="1">DUF6590 domain-containing protein</fullName>
    </recommendedName>
</protein>
<dbReference type="AlphaFoldDB" id="A0AAN6PC31"/>
<accession>A0AAN6PC31</accession>
<keyword evidence="3" id="KW-1185">Reference proteome</keyword>
<evidence type="ECO:0000313" key="3">
    <source>
        <dbReference type="Proteomes" id="UP001303115"/>
    </source>
</evidence>
<evidence type="ECO:0000259" key="1">
    <source>
        <dbReference type="Pfam" id="PF20233"/>
    </source>
</evidence>